<dbReference type="EMBL" id="BNED01000005">
    <property type="protein sequence ID" value="GHI78684.1"/>
    <property type="molecule type" value="Genomic_DNA"/>
</dbReference>
<dbReference type="InterPro" id="IPR036188">
    <property type="entry name" value="FAD/NAD-bd_sf"/>
</dbReference>
<keyword evidence="3" id="KW-1185">Reference proteome</keyword>
<feature type="domain" description="Amine oxidase" evidence="1">
    <location>
        <begin position="12"/>
        <end position="404"/>
    </location>
</feature>
<evidence type="ECO:0000313" key="3">
    <source>
        <dbReference type="Proteomes" id="UP000608522"/>
    </source>
</evidence>
<reference evidence="3" key="1">
    <citation type="submission" date="2023-07" db="EMBL/GenBank/DDBJ databases">
        <title>Whole genome shotgun sequence of Streptomyces spororaveus NBRC 15456.</title>
        <authorList>
            <person name="Komaki H."/>
            <person name="Tamura T."/>
        </authorList>
    </citation>
    <scope>NUCLEOTIDE SEQUENCE [LARGE SCALE GENOMIC DNA]</scope>
    <source>
        <strain evidence="3">NBRC 15456</strain>
    </source>
</reference>
<dbReference type="SUPFAM" id="SSF51905">
    <property type="entry name" value="FAD/NAD(P)-binding domain"/>
    <property type="match status" value="1"/>
</dbReference>
<dbReference type="PANTHER" id="PTHR10742:SF410">
    <property type="entry name" value="LYSINE-SPECIFIC HISTONE DEMETHYLASE 2"/>
    <property type="match status" value="1"/>
</dbReference>
<evidence type="ECO:0000313" key="2">
    <source>
        <dbReference type="EMBL" id="GHI78684.1"/>
    </source>
</evidence>
<gene>
    <name evidence="2" type="ORF">Sspor_42450</name>
</gene>
<dbReference type="InterPro" id="IPR050281">
    <property type="entry name" value="Flavin_monoamine_oxidase"/>
</dbReference>
<dbReference type="Gene3D" id="3.50.50.60">
    <property type="entry name" value="FAD/NAD(P)-binding domain"/>
    <property type="match status" value="1"/>
</dbReference>
<dbReference type="InterPro" id="IPR002937">
    <property type="entry name" value="Amino_oxidase"/>
</dbReference>
<accession>A0ABQ3TE40</accession>
<dbReference type="RefSeq" id="WP_202200421.1">
    <property type="nucleotide sequence ID" value="NZ_BAAATO010000016.1"/>
</dbReference>
<protein>
    <submittedName>
        <fullName evidence="2">Amine oxidase</fullName>
    </submittedName>
</protein>
<proteinExistence type="predicted"/>
<evidence type="ECO:0000259" key="1">
    <source>
        <dbReference type="Pfam" id="PF01593"/>
    </source>
</evidence>
<comment type="caution">
    <text evidence="2">The sequence shown here is derived from an EMBL/GenBank/DDBJ whole genome shotgun (WGS) entry which is preliminary data.</text>
</comment>
<dbReference type="Proteomes" id="UP000608522">
    <property type="component" value="Unassembled WGS sequence"/>
</dbReference>
<sequence>MRTDVLVVGAGISGLTCASRLTEAGLRVIVQESRERVGGRIRTFRPADGGPALELGAQVVHGVRNPVHTLMGSDRMETVPRDVAARVVEDGALAEMAVLARGRRGPWALEAELNAAQGDADVSVGDWLRSRGADGAEGRAVREWYRQNWAAEPDALSARAVARAHRGDDVGGGEFAVSGGFDRLPAQLARSLDVRLGCPVDELDWSKGRVRARTAQGELHVGAAVVTVPPQVVVNGRLRIGGLPAAKWQAAKDLSAGDGYCAVVTLSAPAPESAVVFDVDGLGGFARSRAGRPEVLIVAKAGAAAAVRSAVRGGGGPAALLARSMPWTRSARVVAAEEADWGNDPWSGGAFTAPGTGARDASDLWAEPVEDTLFFAGEATVCGRRLPWVQGAIASGERAAAQILSGVAR</sequence>
<dbReference type="PANTHER" id="PTHR10742">
    <property type="entry name" value="FLAVIN MONOAMINE OXIDASE"/>
    <property type="match status" value="1"/>
</dbReference>
<dbReference type="Pfam" id="PF01593">
    <property type="entry name" value="Amino_oxidase"/>
    <property type="match status" value="1"/>
</dbReference>
<organism evidence="2 3">
    <name type="scientific">Streptomyces spororaveus</name>
    <dbReference type="NCBI Taxonomy" id="284039"/>
    <lineage>
        <taxon>Bacteria</taxon>
        <taxon>Bacillati</taxon>
        <taxon>Actinomycetota</taxon>
        <taxon>Actinomycetes</taxon>
        <taxon>Kitasatosporales</taxon>
        <taxon>Streptomycetaceae</taxon>
        <taxon>Streptomyces</taxon>
    </lineage>
</organism>
<name>A0ABQ3TE40_9ACTN</name>